<feature type="transmembrane region" description="Helical" evidence="1">
    <location>
        <begin position="98"/>
        <end position="118"/>
    </location>
</feature>
<reference evidence="2" key="1">
    <citation type="submission" date="2021-12" db="EMBL/GenBank/DDBJ databases">
        <title>Alicyclobacillaceae gen. nov., sp. nov., isolated from chalcocite enrichment system.</title>
        <authorList>
            <person name="Jiang Z."/>
        </authorList>
    </citation>
    <scope>NUCLEOTIDE SEQUENCE</scope>
    <source>
        <strain evidence="2">MYW30-H2</strain>
    </source>
</reference>
<sequence>MTLEAQYMTMVAMTLSGAFMGALYDIYRILLREWKILKFFGPLADFLFWLAGFLFVFTALLWANHGDLRIYVFVILLIGYGLYRLLLQTFVVKSTMTIVHFIQFLIRTIYQLIIVLLVKPLLALYRVLLVLLRVLSRVGYVLEGGILWPFGLAWRILRWLFTPLFKSTQKILKKPYKKIEGFYQYLSKWFQSKE</sequence>
<feature type="transmembrane region" description="Helical" evidence="1">
    <location>
        <begin position="138"/>
        <end position="157"/>
    </location>
</feature>
<gene>
    <name evidence="2" type="primary">yabQ</name>
    <name evidence="2" type="ORF">LSG31_06175</name>
</gene>
<keyword evidence="1" id="KW-1133">Transmembrane helix</keyword>
<organism evidence="2 3">
    <name type="scientific">Fodinisporobacter ferrooxydans</name>
    <dbReference type="NCBI Taxonomy" id="2901836"/>
    <lineage>
        <taxon>Bacteria</taxon>
        <taxon>Bacillati</taxon>
        <taxon>Bacillota</taxon>
        <taxon>Bacilli</taxon>
        <taxon>Bacillales</taxon>
        <taxon>Alicyclobacillaceae</taxon>
        <taxon>Fodinisporobacter</taxon>
    </lineage>
</organism>
<name>A0ABY4CNB8_9BACL</name>
<dbReference type="Proteomes" id="UP000830167">
    <property type="component" value="Chromosome"/>
</dbReference>
<proteinExistence type="predicted"/>
<keyword evidence="1" id="KW-0472">Membrane</keyword>
<dbReference type="EMBL" id="CP089291">
    <property type="protein sequence ID" value="UOF91824.1"/>
    <property type="molecule type" value="Genomic_DNA"/>
</dbReference>
<evidence type="ECO:0000313" key="2">
    <source>
        <dbReference type="EMBL" id="UOF91824.1"/>
    </source>
</evidence>
<evidence type="ECO:0000313" key="3">
    <source>
        <dbReference type="Proteomes" id="UP000830167"/>
    </source>
</evidence>
<keyword evidence="3" id="KW-1185">Reference proteome</keyword>
<dbReference type="Pfam" id="PF09578">
    <property type="entry name" value="Spore_YabQ"/>
    <property type="match status" value="1"/>
</dbReference>
<accession>A0ABY4CNB8</accession>
<dbReference type="InterPro" id="IPR019074">
    <property type="entry name" value="YabQ"/>
</dbReference>
<protein>
    <submittedName>
        <fullName evidence="2">Spore cortex biosynthesis protein YabQ</fullName>
    </submittedName>
</protein>
<dbReference type="NCBIfam" id="TIGR02893">
    <property type="entry name" value="spore_yabQ"/>
    <property type="match status" value="1"/>
</dbReference>
<feature type="transmembrane region" description="Helical" evidence="1">
    <location>
        <begin position="6"/>
        <end position="27"/>
    </location>
</feature>
<dbReference type="RefSeq" id="WP_347438514.1">
    <property type="nucleotide sequence ID" value="NZ_CP089291.1"/>
</dbReference>
<keyword evidence="1" id="KW-0812">Transmembrane</keyword>
<evidence type="ECO:0000256" key="1">
    <source>
        <dbReference type="SAM" id="Phobius"/>
    </source>
</evidence>
<feature type="transmembrane region" description="Helical" evidence="1">
    <location>
        <begin position="68"/>
        <end position="86"/>
    </location>
</feature>
<feature type="transmembrane region" description="Helical" evidence="1">
    <location>
        <begin position="39"/>
        <end position="62"/>
    </location>
</feature>